<evidence type="ECO:0000256" key="1">
    <source>
        <dbReference type="SAM" id="Phobius"/>
    </source>
</evidence>
<dbReference type="EMBL" id="OIVN01000358">
    <property type="protein sequence ID" value="SPC78930.1"/>
    <property type="molecule type" value="Genomic_DNA"/>
</dbReference>
<feature type="transmembrane region" description="Helical" evidence="1">
    <location>
        <begin position="164"/>
        <end position="179"/>
    </location>
</feature>
<dbReference type="AlphaFoldDB" id="A0A2N9EW54"/>
<proteinExistence type="predicted"/>
<name>A0A2N9EW54_FAGSY</name>
<protein>
    <submittedName>
        <fullName evidence="2">Uncharacterized protein</fullName>
    </submittedName>
</protein>
<keyword evidence="1" id="KW-0472">Membrane</keyword>
<accession>A0A2N9EW54</accession>
<reference evidence="2" key="1">
    <citation type="submission" date="2018-02" db="EMBL/GenBank/DDBJ databases">
        <authorList>
            <person name="Cohen D.B."/>
            <person name="Kent A.D."/>
        </authorList>
    </citation>
    <scope>NUCLEOTIDE SEQUENCE</scope>
</reference>
<keyword evidence="1" id="KW-0812">Transmembrane</keyword>
<keyword evidence="1" id="KW-1133">Transmembrane helix</keyword>
<sequence>MQGGNLVLPQSASSAFLLVQVLVVALLHRLLQEVHGFGFGFCGGCLGFEDGFGFGFCGGWGAEGASGGGFVAAGCWGGWVLVMVCGFVLWVWPWVCGFVLWVWPWVCGLWPWVMGGLGLQWVSGLMLGLDCGGFSGGSFDFVVFLVEGLILSAVVQFTVCGWDVWSVLIGGVFGIPTLPRRSRQIFYLQICPPKKKPKTSSLIQWVHPI</sequence>
<feature type="transmembrane region" description="Helical" evidence="1">
    <location>
        <begin position="109"/>
        <end position="129"/>
    </location>
</feature>
<evidence type="ECO:0000313" key="2">
    <source>
        <dbReference type="EMBL" id="SPC78930.1"/>
    </source>
</evidence>
<organism evidence="2">
    <name type="scientific">Fagus sylvatica</name>
    <name type="common">Beechnut</name>
    <dbReference type="NCBI Taxonomy" id="28930"/>
    <lineage>
        <taxon>Eukaryota</taxon>
        <taxon>Viridiplantae</taxon>
        <taxon>Streptophyta</taxon>
        <taxon>Embryophyta</taxon>
        <taxon>Tracheophyta</taxon>
        <taxon>Spermatophyta</taxon>
        <taxon>Magnoliopsida</taxon>
        <taxon>eudicotyledons</taxon>
        <taxon>Gunneridae</taxon>
        <taxon>Pentapetalae</taxon>
        <taxon>rosids</taxon>
        <taxon>fabids</taxon>
        <taxon>Fagales</taxon>
        <taxon>Fagaceae</taxon>
        <taxon>Fagus</taxon>
    </lineage>
</organism>
<feature type="transmembrane region" description="Helical" evidence="1">
    <location>
        <begin position="79"/>
        <end position="103"/>
    </location>
</feature>
<feature type="transmembrane region" description="Helical" evidence="1">
    <location>
        <begin position="12"/>
        <end position="31"/>
    </location>
</feature>
<gene>
    <name evidence="2" type="ORF">FSB_LOCUS6812</name>
</gene>